<proteinExistence type="predicted"/>
<keyword evidence="3" id="KW-1185">Reference proteome</keyword>
<dbReference type="PROSITE" id="PS51257">
    <property type="entry name" value="PROKAR_LIPOPROTEIN"/>
    <property type="match status" value="1"/>
</dbReference>
<protein>
    <recommendedName>
        <fullName evidence="4">Lipoprotein</fullName>
    </recommendedName>
</protein>
<dbReference type="AlphaFoldDB" id="A0A238YXR2"/>
<dbReference type="Proteomes" id="UP000198403">
    <property type="component" value="Unassembled WGS sequence"/>
</dbReference>
<organism evidence="2 3">
    <name type="scientific">Blastococcus mobilis</name>
    <dbReference type="NCBI Taxonomy" id="1938746"/>
    <lineage>
        <taxon>Bacteria</taxon>
        <taxon>Bacillati</taxon>
        <taxon>Actinomycetota</taxon>
        <taxon>Actinomycetes</taxon>
        <taxon>Geodermatophilales</taxon>
        <taxon>Geodermatophilaceae</taxon>
        <taxon>Blastococcus</taxon>
    </lineage>
</organism>
<dbReference type="OrthoDB" id="5182279at2"/>
<evidence type="ECO:0008006" key="4">
    <source>
        <dbReference type="Google" id="ProtNLM"/>
    </source>
</evidence>
<sequence length="257" mass="27232">MPSRARLLPLTLGLTLALLTGCTTGGHAERKAGDPVTEEEAAALAALLQRNEQRGGADFVVTAPYGEDRLLTLTGSVDFRKDVGRAQAVTSFADGRPEDTRTLFFTSEDVWVGDVAGLTDALAEGGAPQAAYLRRPVSTGTEDGTPVLVDVLIEVVLNLSAHTADDPRAFLDRDYTWQGQRSIDSRLATLFGLPDGQIVAVAAADDLLTQFVTTLADTEFDVTITLSEHGTRRIDLPADEETADAAQHADVAASLGI</sequence>
<dbReference type="EMBL" id="FZNO01000023">
    <property type="protein sequence ID" value="SNR75887.1"/>
    <property type="molecule type" value="Genomic_DNA"/>
</dbReference>
<evidence type="ECO:0000256" key="1">
    <source>
        <dbReference type="SAM" id="SignalP"/>
    </source>
</evidence>
<evidence type="ECO:0000313" key="3">
    <source>
        <dbReference type="Proteomes" id="UP000198403"/>
    </source>
</evidence>
<dbReference type="RefSeq" id="WP_089338043.1">
    <property type="nucleotide sequence ID" value="NZ_FZNO01000023.1"/>
</dbReference>
<feature type="chain" id="PRO_5012082547" description="Lipoprotein" evidence="1">
    <location>
        <begin position="29"/>
        <end position="257"/>
    </location>
</feature>
<reference evidence="2 3" key="1">
    <citation type="submission" date="2017-06" db="EMBL/GenBank/DDBJ databases">
        <authorList>
            <person name="Kim H.J."/>
            <person name="Triplett B.A."/>
        </authorList>
    </citation>
    <scope>NUCLEOTIDE SEQUENCE [LARGE SCALE GENOMIC DNA]</scope>
    <source>
        <strain evidence="2 3">DSM 44272</strain>
    </source>
</reference>
<feature type="signal peptide" evidence="1">
    <location>
        <begin position="1"/>
        <end position="28"/>
    </location>
</feature>
<name>A0A238YXR2_9ACTN</name>
<keyword evidence="1" id="KW-0732">Signal</keyword>
<gene>
    <name evidence="2" type="ORF">SAMN06272737_12344</name>
</gene>
<accession>A0A238YXR2</accession>
<evidence type="ECO:0000313" key="2">
    <source>
        <dbReference type="EMBL" id="SNR75887.1"/>
    </source>
</evidence>